<sequence>METSLNSAQSPAEPKRLRSRRWFDDPSNPGMTALYLERYMNFGITREELQSGKPIVGIAQTGSDLAPCNRHHLELAKRVRDGIRDAGGIPLEFPVHPIQETGKRPTAALDRNLAYLGLVEVLHGYPLDGVVLTTGCDKTTPACLMAAATVNIPSIVLSGGPMLDGWHRGKLAGSGTVVWEARKELATGQIDYDTFMEKVASSAPSAGHCNSMGTALSMNALAEALGMSLPGCASVPAPYRERGWFAYETGRRIVPMIAENLRPSEIMTHEAFENAVALAAAIGASSNCPIHMIAIARHIGVPHTLDDWQRVGAQIPLLVDCQPAGRFLGEAFHRAGGVPGVMRELLHAGRLHRDAMTVTGRTLAENLANIAVPDREVIRAFDTPLKAAGGHVVLSGNLFDNAVMKVSVIDARFRERFLSNAADPDAFEVKAVVFEGPEDYHARIDDPALDIDEHSILVMRNCGPVGYPGGAEVVNMQPPAALIRRGIDTLPTMGDGRQSGTSGSPSILNVSPESAVGGGLALLRTGDRLRIDLGARRVDLLVSADELAARRAAWRPPELANQTPWEAIYRSMVGQQGSGACLEPATLFLNIVEARGEARDNH</sequence>
<dbReference type="PROSITE" id="PS00886">
    <property type="entry name" value="ILVD_EDD_1"/>
    <property type="match status" value="1"/>
</dbReference>
<dbReference type="RefSeq" id="WP_250487373.1">
    <property type="nucleotide sequence ID" value="NZ_JAQQDB010000007.1"/>
</dbReference>
<name>A0ABW9CGY5_9BURK</name>
<protein>
    <submittedName>
        <fullName evidence="9">Dihydroxy-acid dehydratase family protein</fullName>
    </submittedName>
</protein>
<dbReference type="NCBIfam" id="NF009560">
    <property type="entry name" value="PRK13017.1"/>
    <property type="match status" value="1"/>
</dbReference>
<evidence type="ECO:0000259" key="7">
    <source>
        <dbReference type="Pfam" id="PF00920"/>
    </source>
</evidence>
<dbReference type="Proteomes" id="UP001629462">
    <property type="component" value="Unassembled WGS sequence"/>
</dbReference>
<feature type="domain" description="Dihydroxy-acid/6-phosphogluconate dehydratase C-terminal" evidence="8">
    <location>
        <begin position="376"/>
        <end position="580"/>
    </location>
</feature>
<dbReference type="NCBIfam" id="NF004784">
    <property type="entry name" value="PRK06131.1"/>
    <property type="match status" value="1"/>
</dbReference>
<comment type="similarity">
    <text evidence="1">Belongs to the IlvD/Edd family.</text>
</comment>
<reference evidence="9 10" key="1">
    <citation type="journal article" date="2024" name="Chem. Sci.">
        <title>Discovery of megapolipeptins by genome mining of a Burkholderiales bacteria collection.</title>
        <authorList>
            <person name="Paulo B.S."/>
            <person name="Recchia M.J.J."/>
            <person name="Lee S."/>
            <person name="Fergusson C.H."/>
            <person name="Romanowski S.B."/>
            <person name="Hernandez A."/>
            <person name="Krull N."/>
            <person name="Liu D.Y."/>
            <person name="Cavanagh H."/>
            <person name="Bos A."/>
            <person name="Gray C.A."/>
            <person name="Murphy B.T."/>
            <person name="Linington R.G."/>
            <person name="Eustaquio A.S."/>
        </authorList>
    </citation>
    <scope>NUCLEOTIDE SEQUENCE [LARGE SCALE GENOMIC DNA]</scope>
    <source>
        <strain evidence="9 10">RL17-374-BIF-D</strain>
    </source>
</reference>
<dbReference type="SUPFAM" id="SSF143975">
    <property type="entry name" value="IlvD/EDD N-terminal domain-like"/>
    <property type="match status" value="1"/>
</dbReference>
<dbReference type="Gene3D" id="3.50.30.80">
    <property type="entry name" value="IlvD/EDD C-terminal domain-like"/>
    <property type="match status" value="1"/>
</dbReference>
<evidence type="ECO:0000256" key="5">
    <source>
        <dbReference type="ARBA" id="ARBA00023239"/>
    </source>
</evidence>
<evidence type="ECO:0000256" key="3">
    <source>
        <dbReference type="ARBA" id="ARBA00023004"/>
    </source>
</evidence>
<comment type="caution">
    <text evidence="9">The sequence shown here is derived from an EMBL/GenBank/DDBJ whole genome shotgun (WGS) entry which is preliminary data.</text>
</comment>
<dbReference type="InterPro" id="IPR000581">
    <property type="entry name" value="ILV_EDD_N"/>
</dbReference>
<organism evidence="9 10">
    <name type="scientific">Caballeronia jiangsuensis</name>
    <dbReference type="NCBI Taxonomy" id="1458357"/>
    <lineage>
        <taxon>Bacteria</taxon>
        <taxon>Pseudomonadati</taxon>
        <taxon>Pseudomonadota</taxon>
        <taxon>Betaproteobacteria</taxon>
        <taxon>Burkholderiales</taxon>
        <taxon>Burkholderiaceae</taxon>
        <taxon>Caballeronia</taxon>
    </lineage>
</organism>
<dbReference type="Pfam" id="PF24877">
    <property type="entry name" value="ILV_EDD_C"/>
    <property type="match status" value="1"/>
</dbReference>
<keyword evidence="10" id="KW-1185">Reference proteome</keyword>
<feature type="compositionally biased region" description="Polar residues" evidence="6">
    <location>
        <begin position="1"/>
        <end position="10"/>
    </location>
</feature>
<evidence type="ECO:0000256" key="6">
    <source>
        <dbReference type="SAM" id="MobiDB-lite"/>
    </source>
</evidence>
<evidence type="ECO:0000256" key="1">
    <source>
        <dbReference type="ARBA" id="ARBA00006486"/>
    </source>
</evidence>
<evidence type="ECO:0000256" key="2">
    <source>
        <dbReference type="ARBA" id="ARBA00022723"/>
    </source>
</evidence>
<dbReference type="InterPro" id="IPR056740">
    <property type="entry name" value="ILV_EDD_C"/>
</dbReference>
<dbReference type="PANTHER" id="PTHR43183">
    <property type="entry name" value="HYPOTHETICAL DIHYDROXYACID DEHYDRATASE (EUROFUNG)-RELATED"/>
    <property type="match status" value="1"/>
</dbReference>
<dbReference type="Pfam" id="PF00920">
    <property type="entry name" value="ILVD_EDD_N"/>
    <property type="match status" value="1"/>
</dbReference>
<evidence type="ECO:0000313" key="9">
    <source>
        <dbReference type="EMBL" id="MFM0517728.1"/>
    </source>
</evidence>
<dbReference type="PANTHER" id="PTHR43183:SF1">
    <property type="entry name" value="HYPOTHETICAL DIHYDROXY-ACID DEHYDRATASE (EUROFUNG)-RELATED"/>
    <property type="match status" value="1"/>
</dbReference>
<dbReference type="EMBL" id="JAQQDB010000007">
    <property type="protein sequence ID" value="MFM0517728.1"/>
    <property type="molecule type" value="Genomic_DNA"/>
</dbReference>
<keyword evidence="4" id="KW-0411">Iron-sulfur</keyword>
<proteinExistence type="inferred from homology"/>
<keyword evidence="5" id="KW-0456">Lyase</keyword>
<dbReference type="SUPFAM" id="SSF52016">
    <property type="entry name" value="LeuD/IlvD-like"/>
    <property type="match status" value="1"/>
</dbReference>
<evidence type="ECO:0000259" key="8">
    <source>
        <dbReference type="Pfam" id="PF24877"/>
    </source>
</evidence>
<dbReference type="InterPro" id="IPR042096">
    <property type="entry name" value="Dihydro-acid_dehy_C"/>
</dbReference>
<keyword evidence="2" id="KW-0479">Metal-binding</keyword>
<gene>
    <name evidence="9" type="ORF">PQR08_09880</name>
</gene>
<dbReference type="InterPro" id="IPR052352">
    <property type="entry name" value="Sugar_Degrad_Dehydratases"/>
</dbReference>
<evidence type="ECO:0000313" key="10">
    <source>
        <dbReference type="Proteomes" id="UP001629462"/>
    </source>
</evidence>
<dbReference type="InterPro" id="IPR020558">
    <property type="entry name" value="DiOHA_6PGluconate_deHydtase_CS"/>
</dbReference>
<feature type="compositionally biased region" description="Basic and acidic residues" evidence="6">
    <location>
        <begin position="13"/>
        <end position="24"/>
    </location>
</feature>
<feature type="domain" description="Dihydroxy-acid/6-phosphogluconate dehydratase N-terminal" evidence="7">
    <location>
        <begin position="53"/>
        <end position="366"/>
    </location>
</feature>
<evidence type="ECO:0000256" key="4">
    <source>
        <dbReference type="ARBA" id="ARBA00023014"/>
    </source>
</evidence>
<feature type="region of interest" description="Disordered" evidence="6">
    <location>
        <begin position="1"/>
        <end position="24"/>
    </location>
</feature>
<accession>A0ABW9CGY5</accession>
<dbReference type="InterPro" id="IPR037237">
    <property type="entry name" value="IlvD/EDD_N"/>
</dbReference>
<keyword evidence="3" id="KW-0408">Iron</keyword>